<evidence type="ECO:0000313" key="5">
    <source>
        <dbReference type="Proteomes" id="UP001314263"/>
    </source>
</evidence>
<organism evidence="4 5">
    <name type="scientific">Coccomyxa viridis</name>
    <dbReference type="NCBI Taxonomy" id="1274662"/>
    <lineage>
        <taxon>Eukaryota</taxon>
        <taxon>Viridiplantae</taxon>
        <taxon>Chlorophyta</taxon>
        <taxon>core chlorophytes</taxon>
        <taxon>Trebouxiophyceae</taxon>
        <taxon>Trebouxiophyceae incertae sedis</taxon>
        <taxon>Coccomyxaceae</taxon>
        <taxon>Coccomyxa</taxon>
    </lineage>
</organism>
<reference evidence="4 5" key="1">
    <citation type="submission" date="2023-10" db="EMBL/GenBank/DDBJ databases">
        <authorList>
            <person name="Maclean D."/>
            <person name="Macfadyen A."/>
        </authorList>
    </citation>
    <scope>NUCLEOTIDE SEQUENCE [LARGE SCALE GENOMIC DNA]</scope>
</reference>
<keyword evidence="5" id="KW-1185">Reference proteome</keyword>
<feature type="compositionally biased region" description="Low complexity" evidence="2">
    <location>
        <begin position="221"/>
        <end position="235"/>
    </location>
</feature>
<proteinExistence type="predicted"/>
<evidence type="ECO:0000256" key="1">
    <source>
        <dbReference type="ARBA" id="ARBA00023163"/>
    </source>
</evidence>
<keyword evidence="1" id="KW-0804">Transcription</keyword>
<evidence type="ECO:0000259" key="3">
    <source>
        <dbReference type="PROSITE" id="PS51913"/>
    </source>
</evidence>
<dbReference type="EMBL" id="CAUYUE010000004">
    <property type="protein sequence ID" value="CAK0771125.1"/>
    <property type="molecule type" value="Genomic_DNA"/>
</dbReference>
<accession>A0AAV1I2Q7</accession>
<protein>
    <recommendedName>
        <fullName evidence="3">HTH HARE-type domain-containing protein</fullName>
    </recommendedName>
</protein>
<dbReference type="Pfam" id="PF05066">
    <property type="entry name" value="HARE-HTH"/>
    <property type="match status" value="1"/>
</dbReference>
<feature type="compositionally biased region" description="Basic and acidic residues" evidence="2">
    <location>
        <begin position="720"/>
        <end position="744"/>
    </location>
</feature>
<name>A0AAV1I2Q7_9CHLO</name>
<evidence type="ECO:0000256" key="2">
    <source>
        <dbReference type="SAM" id="MobiDB-lite"/>
    </source>
</evidence>
<dbReference type="Proteomes" id="UP001314263">
    <property type="component" value="Unassembled WGS sequence"/>
</dbReference>
<feature type="domain" description="HTH HARE-type" evidence="3">
    <location>
        <begin position="665"/>
        <end position="742"/>
    </location>
</feature>
<gene>
    <name evidence="4" type="ORF">CVIRNUC_003835</name>
</gene>
<evidence type="ECO:0000313" key="4">
    <source>
        <dbReference type="EMBL" id="CAK0771125.1"/>
    </source>
</evidence>
<comment type="caution">
    <text evidence="4">The sequence shown here is derived from an EMBL/GenBank/DDBJ whole genome shotgun (WGS) entry which is preliminary data.</text>
</comment>
<feature type="region of interest" description="Disordered" evidence="2">
    <location>
        <begin position="475"/>
        <end position="542"/>
    </location>
</feature>
<dbReference type="GO" id="GO:0006355">
    <property type="term" value="P:regulation of DNA-templated transcription"/>
    <property type="evidence" value="ECO:0007669"/>
    <property type="project" value="InterPro"/>
</dbReference>
<feature type="region of interest" description="Disordered" evidence="2">
    <location>
        <begin position="148"/>
        <end position="426"/>
    </location>
</feature>
<dbReference type="AlphaFoldDB" id="A0AAV1I2Q7"/>
<dbReference type="InterPro" id="IPR036388">
    <property type="entry name" value="WH-like_DNA-bd_sf"/>
</dbReference>
<dbReference type="PROSITE" id="PS51913">
    <property type="entry name" value="HTH_HARE"/>
    <property type="match status" value="1"/>
</dbReference>
<feature type="region of interest" description="Disordered" evidence="2">
    <location>
        <begin position="713"/>
        <end position="744"/>
    </location>
</feature>
<sequence>MSGLQQAVKLLEGKDRAWMPPPDARQGPRDGLNVPVASEIQVMEVEAFCGVHDMIHAAILSHGSQASLREIYRACEMRGRIAYKRSGGSRLITHNDHWKSQIRHALYTSDRFVRASEGADCWTVPRNYTKVVPATTMVLVRTSGEGTAVIDEGPLSRGPSRGPRRLTRSKHALEDGALPVSPRRKRTRMTRAASRFEPGSAADNDDPRAGRDSASPDLSDGMASGAGQQSQATASPEEGRAGPSGFQGSAQGMEGIDESSQNDLLVPRAARTPSTAPRARRLTPSTQQDEETVLFTNSVMHPCRPETDADAGGAPQPASGGRGGLAGGRGRWGQRLTLSSQRNSHWGRSTQTLEEPPAAEKPLEGSNSPVNGASVRRARSAEAESPPATQLYALRSRAAAPPHRSPPGFGYSPDPEAAAAADHAASTTMGPIKSRLKAAAKAAAAAEAASAARAAHEEACSTYTHDEVAALEFQAHTSAEPRNLRRKSAGDDADAHQAAAEPEEAPAQARPRSGSRAGTPLLEASDSGRKRGGKGRVPVKLLDQVQQRHNATQITGGSSAHLVPQTPSMTARQLHPGLQSYSSTPGATPSLTPPRTLMSSLQGAASSVAAANKGAEMLLAYNEELPPEDCTEGADESDDGGARRMLRSHAAAAAAAAAGSRGAGAGFKHAALQVLQSTSEAMTAKQLTQAAIHQGLISSSGNVQVQMPESMMASSLSSDIRQKDRRSAFTKPEEGKFGLRAWHE</sequence>
<feature type="compositionally biased region" description="Low complexity" evidence="2">
    <location>
        <begin position="496"/>
        <end position="509"/>
    </location>
</feature>
<feature type="compositionally biased region" description="Low complexity" evidence="2">
    <location>
        <begin position="383"/>
        <end position="402"/>
    </location>
</feature>
<dbReference type="Gene3D" id="1.10.10.10">
    <property type="entry name" value="Winged helix-like DNA-binding domain superfamily/Winged helix DNA-binding domain"/>
    <property type="match status" value="1"/>
</dbReference>
<dbReference type="InterPro" id="IPR007759">
    <property type="entry name" value="Asxl_HARE-HTH"/>
</dbReference>
<feature type="region of interest" description="Disordered" evidence="2">
    <location>
        <begin position="576"/>
        <end position="599"/>
    </location>
</feature>
<feature type="compositionally biased region" description="Polar residues" evidence="2">
    <location>
        <begin position="579"/>
        <end position="590"/>
    </location>
</feature>
<feature type="compositionally biased region" description="Low complexity" evidence="2">
    <location>
        <begin position="267"/>
        <end position="277"/>
    </location>
</feature>
<feature type="compositionally biased region" description="Gly residues" evidence="2">
    <location>
        <begin position="320"/>
        <end position="331"/>
    </location>
</feature>
<feature type="compositionally biased region" description="Polar residues" evidence="2">
    <location>
        <begin position="336"/>
        <end position="352"/>
    </location>
</feature>